<evidence type="ECO:0000256" key="1">
    <source>
        <dbReference type="SAM" id="Phobius"/>
    </source>
</evidence>
<sequence length="59" mass="6958">MSRYEAVKFPYIPLGIAVIVTWYGFTDKAKFSLKNHFLRRLFYESNPCPKADQPDFLRA</sequence>
<dbReference type="EMBL" id="BMBA01000002">
    <property type="protein sequence ID" value="GFZ32443.1"/>
    <property type="molecule type" value="Genomic_DNA"/>
</dbReference>
<dbReference type="Proteomes" id="UP000663802">
    <property type="component" value="Unassembled WGS sequence"/>
</dbReference>
<keyword evidence="3" id="KW-1185">Reference proteome</keyword>
<keyword evidence="1" id="KW-1133">Transmembrane helix</keyword>
<keyword evidence="1" id="KW-0472">Membrane</keyword>
<comment type="caution">
    <text evidence="2">The sequence shown here is derived from an EMBL/GenBank/DDBJ whole genome shotgun (WGS) entry which is preliminary data.</text>
</comment>
<protein>
    <submittedName>
        <fullName evidence="2">Uncharacterized protein</fullName>
    </submittedName>
</protein>
<proteinExistence type="predicted"/>
<gene>
    <name evidence="2" type="ORF">CSC2_29690</name>
</gene>
<reference evidence="2 3" key="1">
    <citation type="journal article" date="2021" name="Int. J. Syst. Evol. Microbiol.">
        <title>Clostridium zeae sp. nov., isolated from corn silage.</title>
        <authorList>
            <person name="Kobayashi H."/>
            <person name="Tanizawa Y."/>
            <person name="Yagura M."/>
            <person name="Sakamoto M."/>
            <person name="Ohkuma M."/>
            <person name="Tohno M."/>
        </authorList>
    </citation>
    <scope>NUCLEOTIDE SEQUENCE [LARGE SCALE GENOMIC DNA]</scope>
    <source>
        <strain evidence="2 3">CSC2</strain>
    </source>
</reference>
<name>A0ABQ1ECL6_9CLOT</name>
<accession>A0ABQ1ECL6</accession>
<evidence type="ECO:0000313" key="3">
    <source>
        <dbReference type="Proteomes" id="UP000663802"/>
    </source>
</evidence>
<evidence type="ECO:0000313" key="2">
    <source>
        <dbReference type="EMBL" id="GFZ32443.1"/>
    </source>
</evidence>
<keyword evidence="1" id="KW-0812">Transmembrane</keyword>
<feature type="transmembrane region" description="Helical" evidence="1">
    <location>
        <begin position="6"/>
        <end position="25"/>
    </location>
</feature>
<organism evidence="2 3">
    <name type="scientific">Clostridium zeae</name>
    <dbReference type="NCBI Taxonomy" id="2759022"/>
    <lineage>
        <taxon>Bacteria</taxon>
        <taxon>Bacillati</taxon>
        <taxon>Bacillota</taxon>
        <taxon>Clostridia</taxon>
        <taxon>Eubacteriales</taxon>
        <taxon>Clostridiaceae</taxon>
        <taxon>Clostridium</taxon>
    </lineage>
</organism>